<keyword evidence="10" id="KW-1185">Reference proteome</keyword>
<dbReference type="InterPro" id="IPR036179">
    <property type="entry name" value="Ig-like_dom_sf"/>
</dbReference>
<dbReference type="SMART" id="SM00409">
    <property type="entry name" value="IG"/>
    <property type="match status" value="3"/>
</dbReference>
<dbReference type="GeneID" id="110974475"/>
<dbReference type="GO" id="GO:0016020">
    <property type="term" value="C:membrane"/>
    <property type="evidence" value="ECO:0007669"/>
    <property type="project" value="UniProtKB-SubCell"/>
</dbReference>
<dbReference type="SMART" id="SM00408">
    <property type="entry name" value="IGc2"/>
    <property type="match status" value="2"/>
</dbReference>
<dbReference type="Proteomes" id="UP000694845">
    <property type="component" value="Unplaced"/>
</dbReference>
<keyword evidence="8" id="KW-0732">Signal</keyword>
<proteinExistence type="predicted"/>
<evidence type="ECO:0000259" key="9">
    <source>
        <dbReference type="PROSITE" id="PS50835"/>
    </source>
</evidence>
<dbReference type="KEGG" id="aplc:110974475"/>
<dbReference type="Pfam" id="PF13927">
    <property type="entry name" value="Ig_3"/>
    <property type="match status" value="1"/>
</dbReference>
<dbReference type="Gene3D" id="2.60.40.10">
    <property type="entry name" value="Immunoglobulins"/>
    <property type="match status" value="3"/>
</dbReference>
<feature type="domain" description="Ig-like" evidence="9">
    <location>
        <begin position="131"/>
        <end position="227"/>
    </location>
</feature>
<dbReference type="InterPro" id="IPR013783">
    <property type="entry name" value="Ig-like_fold"/>
</dbReference>
<evidence type="ECO:0000256" key="6">
    <source>
        <dbReference type="SAM" id="MobiDB-lite"/>
    </source>
</evidence>
<dbReference type="OrthoDB" id="6413693at2759"/>
<dbReference type="SUPFAM" id="SSF48726">
    <property type="entry name" value="Immunoglobulin"/>
    <property type="match status" value="2"/>
</dbReference>
<dbReference type="InterPro" id="IPR003599">
    <property type="entry name" value="Ig_sub"/>
</dbReference>
<name>A0A8B7XLZ0_ACAPL</name>
<dbReference type="CDD" id="cd00096">
    <property type="entry name" value="Ig"/>
    <property type="match status" value="1"/>
</dbReference>
<feature type="domain" description="Ig-like" evidence="9">
    <location>
        <begin position="234"/>
        <end position="326"/>
    </location>
</feature>
<feature type="transmembrane region" description="Helical" evidence="7">
    <location>
        <begin position="336"/>
        <end position="359"/>
    </location>
</feature>
<dbReference type="Pfam" id="PF07686">
    <property type="entry name" value="V-set"/>
    <property type="match status" value="1"/>
</dbReference>
<gene>
    <name evidence="11" type="primary">LOC110974475</name>
</gene>
<evidence type="ECO:0000256" key="2">
    <source>
        <dbReference type="ARBA" id="ARBA00022692"/>
    </source>
</evidence>
<evidence type="ECO:0000256" key="1">
    <source>
        <dbReference type="ARBA" id="ARBA00004167"/>
    </source>
</evidence>
<dbReference type="RefSeq" id="XP_022081834.1">
    <property type="nucleotide sequence ID" value="XM_022226142.1"/>
</dbReference>
<evidence type="ECO:0000256" key="7">
    <source>
        <dbReference type="SAM" id="Phobius"/>
    </source>
</evidence>
<dbReference type="InterPro" id="IPR013162">
    <property type="entry name" value="CD80_C2-set"/>
</dbReference>
<dbReference type="InterPro" id="IPR013106">
    <property type="entry name" value="Ig_V-set"/>
</dbReference>
<evidence type="ECO:0000256" key="5">
    <source>
        <dbReference type="ARBA" id="ARBA00023157"/>
    </source>
</evidence>
<dbReference type="OMA" id="CWASPRR"/>
<dbReference type="AlphaFoldDB" id="A0A8B7XLZ0"/>
<dbReference type="Pfam" id="PF08205">
    <property type="entry name" value="C2-set_2"/>
    <property type="match status" value="1"/>
</dbReference>
<feature type="domain" description="Ig-like" evidence="9">
    <location>
        <begin position="26"/>
        <end position="128"/>
    </location>
</feature>
<evidence type="ECO:0000256" key="8">
    <source>
        <dbReference type="SAM" id="SignalP"/>
    </source>
</evidence>
<dbReference type="InterPro" id="IPR007110">
    <property type="entry name" value="Ig-like_dom"/>
</dbReference>
<keyword evidence="4 7" id="KW-0472">Membrane</keyword>
<sequence length="555" mass="60952">MAVASLCKITVLLIAVLHNLQTASSQMFQREPRDAEILMNTPVTMHCSIVEAQATVFWTVPGNPTQIVVGDRRELPSGTPSRFSVEGEEGSGDYNLVISQVQIEDEGQYICNIIVNDGRGDIPPATFSSRPATLTVIRVPPTGDPVCWIPEGKIAEVGDQLSLRCASSDPSVELRWYLGDQPLSSSNFNTNSPGPGINAEFLAQASANQQTFTCQPDSGQYRACQITLEVQHSPIVTIEAETDMETGVDAMFRCVATGNPPNFAYTWHYNDYQVSFEQHPRFNRARLEKSGSVLVLPDLEDNDNNVTIRCEAVNDIGEATARHAIQVLPGKTLAQIVGPILLGIILGLVLIVLVVYAIWWRRQRRKVKQINKKKSVRRSLSLSRRNKEEVTTVDSGIVYTQTVGGFGSRYGKKPSSNGDLVRSGLDLESAGYGPDVTSIPAYRATAEEEREDDGALRPIPRKNSMSSLANGVVKGPTTSADDAALISPDGEKSFTYYVNPHFDEYRNSMVMKAAENDLNVEEEENNLPPYNIGEESPELKLKNSDEDDNIVSTEL</sequence>
<feature type="chain" id="PRO_5034874696" evidence="8">
    <location>
        <begin position="26"/>
        <end position="555"/>
    </location>
</feature>
<feature type="signal peptide" evidence="8">
    <location>
        <begin position="1"/>
        <end position="25"/>
    </location>
</feature>
<accession>A0A8B7XLZ0</accession>
<keyword evidence="2 7" id="KW-0812">Transmembrane</keyword>
<dbReference type="PROSITE" id="PS50835">
    <property type="entry name" value="IG_LIKE"/>
    <property type="match status" value="3"/>
</dbReference>
<evidence type="ECO:0000256" key="4">
    <source>
        <dbReference type="ARBA" id="ARBA00023136"/>
    </source>
</evidence>
<feature type="region of interest" description="Disordered" evidence="6">
    <location>
        <begin position="517"/>
        <end position="555"/>
    </location>
</feature>
<protein>
    <submittedName>
        <fullName evidence="11">Uncharacterized protein LOC110974475</fullName>
    </submittedName>
</protein>
<reference evidence="11" key="1">
    <citation type="submission" date="2025-08" db="UniProtKB">
        <authorList>
            <consortium name="RefSeq"/>
        </authorList>
    </citation>
    <scope>IDENTIFICATION</scope>
</reference>
<keyword evidence="3 7" id="KW-1133">Transmembrane helix</keyword>
<evidence type="ECO:0000256" key="3">
    <source>
        <dbReference type="ARBA" id="ARBA00022989"/>
    </source>
</evidence>
<evidence type="ECO:0000313" key="10">
    <source>
        <dbReference type="Proteomes" id="UP000694845"/>
    </source>
</evidence>
<feature type="region of interest" description="Disordered" evidence="6">
    <location>
        <begin position="447"/>
        <end position="469"/>
    </location>
</feature>
<dbReference type="InterPro" id="IPR003598">
    <property type="entry name" value="Ig_sub2"/>
</dbReference>
<organism evidence="10 11">
    <name type="scientific">Acanthaster planci</name>
    <name type="common">Crown-of-thorns starfish</name>
    <dbReference type="NCBI Taxonomy" id="133434"/>
    <lineage>
        <taxon>Eukaryota</taxon>
        <taxon>Metazoa</taxon>
        <taxon>Echinodermata</taxon>
        <taxon>Eleutherozoa</taxon>
        <taxon>Asterozoa</taxon>
        <taxon>Asteroidea</taxon>
        <taxon>Valvatacea</taxon>
        <taxon>Valvatida</taxon>
        <taxon>Acanthasteridae</taxon>
        <taxon>Acanthaster</taxon>
    </lineage>
</organism>
<keyword evidence="5" id="KW-1015">Disulfide bond</keyword>
<dbReference type="PANTHER" id="PTHR45889">
    <property type="entry name" value="IG-LIKE DOMAIN-CONTAINING PROTEIN"/>
    <property type="match status" value="1"/>
</dbReference>
<comment type="subcellular location">
    <subcellularLocation>
        <location evidence="1">Membrane</location>
        <topology evidence="1">Single-pass membrane protein</topology>
    </subcellularLocation>
</comment>
<evidence type="ECO:0000313" key="11">
    <source>
        <dbReference type="RefSeq" id="XP_022081834.1"/>
    </source>
</evidence>
<dbReference type="PANTHER" id="PTHR45889:SF8">
    <property type="entry name" value="IG-LIKE DOMAIN-CONTAINING PROTEIN"/>
    <property type="match status" value="1"/>
</dbReference>